<feature type="domain" description="PH" evidence="6">
    <location>
        <begin position="163"/>
        <end position="265"/>
    </location>
</feature>
<organism evidence="7 8">
    <name type="scientific">Planoprotostelium fungivorum</name>
    <dbReference type="NCBI Taxonomy" id="1890364"/>
    <lineage>
        <taxon>Eukaryota</taxon>
        <taxon>Amoebozoa</taxon>
        <taxon>Evosea</taxon>
        <taxon>Variosea</taxon>
        <taxon>Cavosteliida</taxon>
        <taxon>Cavosteliaceae</taxon>
        <taxon>Planoprotostelium</taxon>
    </lineage>
</organism>
<dbReference type="InParanoid" id="A0A2P6MP89"/>
<evidence type="ECO:0000256" key="1">
    <source>
        <dbReference type="ARBA" id="ARBA00006962"/>
    </source>
</evidence>
<dbReference type="GO" id="GO:0005975">
    <property type="term" value="P:carbohydrate metabolic process"/>
    <property type="evidence" value="ECO:0007669"/>
    <property type="project" value="InterPro"/>
</dbReference>
<dbReference type="InterPro" id="IPR001849">
    <property type="entry name" value="PH_domain"/>
</dbReference>
<evidence type="ECO:0000256" key="4">
    <source>
        <dbReference type="ARBA" id="ARBA00022679"/>
    </source>
</evidence>
<protein>
    <recommendedName>
        <fullName evidence="2">sterol 3beta-glucosyltransferase</fullName>
        <ecNumber evidence="2">2.4.1.173</ecNumber>
    </recommendedName>
</protein>
<keyword evidence="3" id="KW-0328">Glycosyltransferase</keyword>
<feature type="compositionally biased region" description="Low complexity" evidence="5">
    <location>
        <begin position="56"/>
        <end position="78"/>
    </location>
</feature>
<dbReference type="AlphaFoldDB" id="A0A2P6MP89"/>
<dbReference type="CDD" id="cd00821">
    <property type="entry name" value="PH"/>
    <property type="match status" value="1"/>
</dbReference>
<dbReference type="Gene3D" id="3.40.50.2000">
    <property type="entry name" value="Glycogen Phosphorylase B"/>
    <property type="match status" value="2"/>
</dbReference>
<dbReference type="STRING" id="1890364.A0A2P6MP89"/>
<dbReference type="FunFam" id="3.40.50.2000:FF:000009">
    <property type="entry name" value="Sterol 3-beta-glucosyltransferase UGT80A2"/>
    <property type="match status" value="1"/>
</dbReference>
<comment type="caution">
    <text evidence="7">The sequence shown here is derived from an EMBL/GenBank/DDBJ whole genome shotgun (WGS) entry which is preliminary data.</text>
</comment>
<dbReference type="PANTHER" id="PTHR48050">
    <property type="entry name" value="STEROL 3-BETA-GLUCOSYLTRANSFERASE"/>
    <property type="match status" value="1"/>
</dbReference>
<feature type="compositionally biased region" description="Polar residues" evidence="5">
    <location>
        <begin position="971"/>
        <end position="983"/>
    </location>
</feature>
<evidence type="ECO:0000256" key="2">
    <source>
        <dbReference type="ARBA" id="ARBA00012650"/>
    </source>
</evidence>
<dbReference type="Pfam" id="PF00169">
    <property type="entry name" value="PH"/>
    <property type="match status" value="1"/>
</dbReference>
<feature type="region of interest" description="Disordered" evidence="5">
    <location>
        <begin position="940"/>
        <end position="983"/>
    </location>
</feature>
<dbReference type="InterPro" id="IPR050426">
    <property type="entry name" value="Glycosyltransferase_28"/>
</dbReference>
<dbReference type="SUPFAM" id="SSF50729">
    <property type="entry name" value="PH domain-like"/>
    <property type="match status" value="1"/>
</dbReference>
<dbReference type="Pfam" id="PF03033">
    <property type="entry name" value="Glyco_transf_28"/>
    <property type="match status" value="1"/>
</dbReference>
<gene>
    <name evidence="7" type="ORF">PROFUN_02530</name>
</gene>
<dbReference type="Gene3D" id="2.30.29.30">
    <property type="entry name" value="Pleckstrin-homology domain (PH domain)/Phosphotyrosine-binding domain (PTB)"/>
    <property type="match status" value="3"/>
</dbReference>
<comment type="similarity">
    <text evidence="1">Belongs to the glycosyltransferase 28 family.</text>
</comment>
<dbReference type="Pfam" id="PF02893">
    <property type="entry name" value="GRAM"/>
    <property type="match status" value="1"/>
</dbReference>
<dbReference type="FunFam" id="3.40.50.2000:FF:000029">
    <property type="entry name" value="Sterol 3-beta-glucosyltransferase"/>
    <property type="match status" value="1"/>
</dbReference>
<evidence type="ECO:0000313" key="8">
    <source>
        <dbReference type="Proteomes" id="UP000241769"/>
    </source>
</evidence>
<feature type="compositionally biased region" description="Basic and acidic residues" evidence="5">
    <location>
        <begin position="943"/>
        <end position="964"/>
    </location>
</feature>
<keyword evidence="8" id="KW-1185">Reference proteome</keyword>
<dbReference type="EMBL" id="MDYQ01000599">
    <property type="protein sequence ID" value="PRP73521.1"/>
    <property type="molecule type" value="Genomic_DNA"/>
</dbReference>
<dbReference type="EC" id="2.4.1.173" evidence="2"/>
<evidence type="ECO:0000256" key="3">
    <source>
        <dbReference type="ARBA" id="ARBA00022676"/>
    </source>
</evidence>
<dbReference type="SUPFAM" id="SSF53756">
    <property type="entry name" value="UDP-Glycosyltransferase/glycogen phosphorylase"/>
    <property type="match status" value="1"/>
</dbReference>
<feature type="region of interest" description="Disordered" evidence="5">
    <location>
        <begin position="1"/>
        <end position="93"/>
    </location>
</feature>
<dbReference type="InterPro" id="IPR004276">
    <property type="entry name" value="GlycoTrans_28_N"/>
</dbReference>
<dbReference type="Proteomes" id="UP000241769">
    <property type="component" value="Unassembled WGS sequence"/>
</dbReference>
<feature type="compositionally biased region" description="Polar residues" evidence="5">
    <location>
        <begin position="17"/>
        <end position="34"/>
    </location>
</feature>
<dbReference type="PANTHER" id="PTHR48050:SF25">
    <property type="entry name" value="STEROL 3-BETA-GLUCOSYLTRANSFERASE"/>
    <property type="match status" value="1"/>
</dbReference>
<dbReference type="InterPro" id="IPR002213">
    <property type="entry name" value="UDP_glucos_trans"/>
</dbReference>
<dbReference type="SMART" id="SM00568">
    <property type="entry name" value="GRAM"/>
    <property type="match status" value="2"/>
</dbReference>
<accession>A0A2P6MP89</accession>
<sequence>MAHITNFAGINYKKPKNQNTRTRLSTSSNDSHSNIPPPGEGPILRDHPVPTPPPSLNSSGHLPSSSSLLRSSNGSNHSRFLENSAELSSSEGVGNEEIDQYKNDSHAVAEIRKYLRLPTDEEILHDQPCEWLGSFDSPTEHTKGNLFITQQHIVFLEKIPQYFPLKEGYVEKSTRKADGTLTGWKIRFLLLTSDNLVLFYNFKRRYEYRTCGILPFQDIYSVGITSDPESPFCFEMSTSRKLYVFSCESKQERDEWIDAIRERIEHQNIMSAYQTRKETIIPLMYVASIERIRGSIFPKVMRVTTDDKKEFLFSLTQRDRYWNVIMEAWRQGKNRTPTDRQEVAHEWDSPRSVVVAPIPEEEFEIKYPYKDPKSEAAQEFYNKLGFATTEFLVEKYHCTHSSKIPLTGYLYISRSYVSFCSTVPTQRHTVVIPWVDIVDIQKVHWRENWSLHAIKISTKSHSQVIFSHFARRQSAFEMLTECLGHLSKKGTLSGDIMMSPTPTEGRPSYDVSVPNWLPNGKGLRITVLLVGTRGDVQPFLALGLGLQRAGHKVKIATHEYHRKFVEERGFEFGKLAGDPKELIDFMVKNDNVFSVSFLREGLTKFAKFIDDLLQSCWEVCKEGDVDLLITNPPAFGGPHVAEKLKIPIMAAFTMPWSRTTEVPHPFAAQNLFGGPAYNYASYVAVEEGTFAPIRGTFNRFRTQTLGLPPLDVGSGHSILHNRRIPFMYCWSPLLLKKPADWGDHITITGYWFLDGGKYEPEEKLKKFLAEGKKPIYVGFGSVSVQDPEGLTKTIVKAFEETDQRWGDYKKDAEFPDNILCLDNVPHDWLFPQMAAVIHHGGAGTTAAGLRAGVPTLIVPFFGDQYFWAQKVAQLGVGVPAIEVRDLETQLVPAIRKMTTDEAMRERAKAMGEHIRRQDGVGRAVEFIHREIANNKMFSQQKEQLMREQEQREQLQREHKEEGSRLKRLFSASYSAKENASGNG</sequence>
<keyword evidence="4" id="KW-0808">Transferase</keyword>
<name>A0A2P6MP89_9EUKA</name>
<evidence type="ECO:0000313" key="7">
    <source>
        <dbReference type="EMBL" id="PRP73521.1"/>
    </source>
</evidence>
<evidence type="ECO:0000259" key="6">
    <source>
        <dbReference type="PROSITE" id="PS50003"/>
    </source>
</evidence>
<dbReference type="Pfam" id="PF06722">
    <property type="entry name" value="EryCIII-like_C"/>
    <property type="match status" value="1"/>
</dbReference>
<dbReference type="GO" id="GO:0016906">
    <property type="term" value="F:sterol 3-beta-glucosyltransferase activity"/>
    <property type="evidence" value="ECO:0007669"/>
    <property type="project" value="UniProtKB-EC"/>
</dbReference>
<dbReference type="OrthoDB" id="10261837at2759"/>
<proteinExistence type="inferred from homology"/>
<evidence type="ECO:0000256" key="5">
    <source>
        <dbReference type="SAM" id="MobiDB-lite"/>
    </source>
</evidence>
<dbReference type="PROSITE" id="PS50003">
    <property type="entry name" value="PH_DOMAIN"/>
    <property type="match status" value="1"/>
</dbReference>
<dbReference type="InterPro" id="IPR010610">
    <property type="entry name" value="EryCIII-like_C"/>
</dbReference>
<dbReference type="InterPro" id="IPR011993">
    <property type="entry name" value="PH-like_dom_sf"/>
</dbReference>
<dbReference type="InterPro" id="IPR004182">
    <property type="entry name" value="GRAM"/>
</dbReference>
<dbReference type="SMART" id="SM00233">
    <property type="entry name" value="PH"/>
    <property type="match status" value="1"/>
</dbReference>
<dbReference type="CDD" id="cd03784">
    <property type="entry name" value="GT1_Gtf-like"/>
    <property type="match status" value="1"/>
</dbReference>
<reference evidence="7 8" key="1">
    <citation type="journal article" date="2018" name="Genome Biol. Evol.">
        <title>Multiple Roots of Fruiting Body Formation in Amoebozoa.</title>
        <authorList>
            <person name="Hillmann F."/>
            <person name="Forbes G."/>
            <person name="Novohradska S."/>
            <person name="Ferling I."/>
            <person name="Riege K."/>
            <person name="Groth M."/>
            <person name="Westermann M."/>
            <person name="Marz M."/>
            <person name="Spaller T."/>
            <person name="Winckler T."/>
            <person name="Schaap P."/>
            <person name="Glockner G."/>
        </authorList>
    </citation>
    <scope>NUCLEOTIDE SEQUENCE [LARGE SCALE GENOMIC DNA]</scope>
    <source>
        <strain evidence="7 8">Jena</strain>
    </source>
</reference>